<protein>
    <submittedName>
        <fullName evidence="5">DNA-binding transcriptional regulator, MarR family</fullName>
    </submittedName>
</protein>
<accession>A0A1I2KTA8</accession>
<evidence type="ECO:0000313" key="5">
    <source>
        <dbReference type="EMBL" id="SFF70155.1"/>
    </source>
</evidence>
<name>A0A1I2KTA8_9BACL</name>
<dbReference type="AlphaFoldDB" id="A0A1I2KTA8"/>
<evidence type="ECO:0000256" key="1">
    <source>
        <dbReference type="ARBA" id="ARBA00023015"/>
    </source>
</evidence>
<dbReference type="PANTHER" id="PTHR42756">
    <property type="entry name" value="TRANSCRIPTIONAL REGULATOR, MARR"/>
    <property type="match status" value="1"/>
</dbReference>
<gene>
    <name evidence="5" type="ORF">SAMN04488025_10323</name>
</gene>
<dbReference type="RefSeq" id="WP_177198932.1">
    <property type="nucleotide sequence ID" value="NZ_FOOK01000003.1"/>
</dbReference>
<dbReference type="InterPro" id="IPR036390">
    <property type="entry name" value="WH_DNA-bd_sf"/>
</dbReference>
<reference evidence="5 6" key="1">
    <citation type="submission" date="2016-10" db="EMBL/GenBank/DDBJ databases">
        <authorList>
            <person name="de Groot N.N."/>
        </authorList>
    </citation>
    <scope>NUCLEOTIDE SEQUENCE [LARGE SCALE GENOMIC DNA]</scope>
    <source>
        <strain evidence="5 6">DSM 44945</strain>
    </source>
</reference>
<proteinExistence type="predicted"/>
<dbReference type="InterPro" id="IPR000835">
    <property type="entry name" value="HTH_MarR-typ"/>
</dbReference>
<dbReference type="EMBL" id="FOOK01000003">
    <property type="protein sequence ID" value="SFF70155.1"/>
    <property type="molecule type" value="Genomic_DNA"/>
</dbReference>
<dbReference type="Gene3D" id="1.10.10.10">
    <property type="entry name" value="Winged helix-like DNA-binding domain superfamily/Winged helix DNA-binding domain"/>
    <property type="match status" value="1"/>
</dbReference>
<dbReference type="SMART" id="SM00347">
    <property type="entry name" value="HTH_MARR"/>
    <property type="match status" value="1"/>
</dbReference>
<dbReference type="GO" id="GO:0003700">
    <property type="term" value="F:DNA-binding transcription factor activity"/>
    <property type="evidence" value="ECO:0007669"/>
    <property type="project" value="InterPro"/>
</dbReference>
<evidence type="ECO:0000256" key="3">
    <source>
        <dbReference type="ARBA" id="ARBA00023163"/>
    </source>
</evidence>
<dbReference type="Proteomes" id="UP000198661">
    <property type="component" value="Unassembled WGS sequence"/>
</dbReference>
<keyword evidence="2 5" id="KW-0238">DNA-binding</keyword>
<keyword evidence="1" id="KW-0805">Transcription regulation</keyword>
<dbReference type="InterPro" id="IPR036388">
    <property type="entry name" value="WH-like_DNA-bd_sf"/>
</dbReference>
<evidence type="ECO:0000259" key="4">
    <source>
        <dbReference type="PROSITE" id="PS50995"/>
    </source>
</evidence>
<dbReference type="STRING" id="201973.SAMN04488025_10323"/>
<evidence type="ECO:0000313" key="6">
    <source>
        <dbReference type="Proteomes" id="UP000198661"/>
    </source>
</evidence>
<dbReference type="SUPFAM" id="SSF46785">
    <property type="entry name" value="Winged helix' DNA-binding domain"/>
    <property type="match status" value="1"/>
</dbReference>
<organism evidence="5 6">
    <name type="scientific">Planifilum fulgidum</name>
    <dbReference type="NCBI Taxonomy" id="201973"/>
    <lineage>
        <taxon>Bacteria</taxon>
        <taxon>Bacillati</taxon>
        <taxon>Bacillota</taxon>
        <taxon>Bacilli</taxon>
        <taxon>Bacillales</taxon>
        <taxon>Thermoactinomycetaceae</taxon>
        <taxon>Planifilum</taxon>
    </lineage>
</organism>
<dbReference type="PROSITE" id="PS50995">
    <property type="entry name" value="HTH_MARR_2"/>
    <property type="match status" value="1"/>
</dbReference>
<keyword evidence="3" id="KW-0804">Transcription</keyword>
<dbReference type="GO" id="GO:0003677">
    <property type="term" value="F:DNA binding"/>
    <property type="evidence" value="ECO:0007669"/>
    <property type="project" value="UniProtKB-KW"/>
</dbReference>
<feature type="domain" description="HTH marR-type" evidence="4">
    <location>
        <begin position="1"/>
        <end position="130"/>
    </location>
</feature>
<dbReference type="PANTHER" id="PTHR42756:SF1">
    <property type="entry name" value="TRANSCRIPTIONAL REPRESSOR OF EMRAB OPERON"/>
    <property type="match status" value="1"/>
</dbReference>
<keyword evidence="6" id="KW-1185">Reference proteome</keyword>
<dbReference type="Pfam" id="PF01047">
    <property type="entry name" value="MarR"/>
    <property type="match status" value="1"/>
</dbReference>
<sequence>MDARELSQLFSSIYYHCHPHFTVPLSHSSVRALHCIAMNPGTTVRAVAEHLGCAHNTASEILRRLEDKKLIFRKRRRDDERVVELNLTPSGRKVLEEHTGLDIAKLERLLTRIPKEEKDVIFQGFSLLLRRLKEEAPECSTP</sequence>
<evidence type="ECO:0000256" key="2">
    <source>
        <dbReference type="ARBA" id="ARBA00023125"/>
    </source>
</evidence>